<name>A0A0A9YKM5_LYGHE</name>
<reference evidence="1" key="2">
    <citation type="submission" date="2014-07" db="EMBL/GenBank/DDBJ databases">
        <authorList>
            <person name="Hull J."/>
        </authorList>
    </citation>
    <scope>NUCLEOTIDE SEQUENCE</scope>
</reference>
<feature type="non-terminal residue" evidence="1">
    <location>
        <position position="117"/>
    </location>
</feature>
<sequence>MSQAQSQSAITAIPQLTHVNYSNWVWRITLLLEKEGVLEASKKEKDPADVDFDSKDRKARWIIVQGVSDRHLEIVKGCSTAKAMMDSLSNVFARKSAITKLFVMKKLLKMKFTGGEL</sequence>
<reference evidence="1" key="1">
    <citation type="journal article" date="2014" name="PLoS ONE">
        <title>Transcriptome-Based Identification of ABC Transporters in the Western Tarnished Plant Bug Lygus hesperus.</title>
        <authorList>
            <person name="Hull J.J."/>
            <person name="Chaney K."/>
            <person name="Geib S.M."/>
            <person name="Fabrick J.A."/>
            <person name="Brent C.S."/>
            <person name="Walsh D."/>
            <person name="Lavine L.C."/>
        </authorList>
    </citation>
    <scope>NUCLEOTIDE SEQUENCE</scope>
</reference>
<dbReference type="Pfam" id="PF14223">
    <property type="entry name" value="Retrotran_gag_2"/>
    <property type="match status" value="1"/>
</dbReference>
<proteinExistence type="predicted"/>
<protein>
    <submittedName>
        <fullName evidence="1">Copia protein</fullName>
    </submittedName>
</protein>
<dbReference type="AlphaFoldDB" id="A0A0A9YKM5"/>
<organism evidence="1">
    <name type="scientific">Lygus hesperus</name>
    <name type="common">Western plant bug</name>
    <dbReference type="NCBI Taxonomy" id="30085"/>
    <lineage>
        <taxon>Eukaryota</taxon>
        <taxon>Metazoa</taxon>
        <taxon>Ecdysozoa</taxon>
        <taxon>Arthropoda</taxon>
        <taxon>Hexapoda</taxon>
        <taxon>Insecta</taxon>
        <taxon>Pterygota</taxon>
        <taxon>Neoptera</taxon>
        <taxon>Paraneoptera</taxon>
        <taxon>Hemiptera</taxon>
        <taxon>Heteroptera</taxon>
        <taxon>Panheteroptera</taxon>
        <taxon>Cimicomorpha</taxon>
        <taxon>Miridae</taxon>
        <taxon>Mirini</taxon>
        <taxon>Lygus</taxon>
    </lineage>
</organism>
<gene>
    <name evidence="1" type="primary">GIP_91</name>
    <name evidence="1" type="ORF">CM83_103807</name>
</gene>
<evidence type="ECO:0000313" key="1">
    <source>
        <dbReference type="EMBL" id="JAG31638.1"/>
    </source>
</evidence>
<accession>A0A0A9YKM5</accession>
<dbReference type="EMBL" id="GBHO01011966">
    <property type="protein sequence ID" value="JAG31638.1"/>
    <property type="molecule type" value="Transcribed_RNA"/>
</dbReference>